<gene>
    <name evidence="1" type="ORF">CC84DRAFT_1193119</name>
</gene>
<dbReference type="RefSeq" id="XP_018039553.1">
    <property type="nucleotide sequence ID" value="XM_018181275.1"/>
</dbReference>
<organism evidence="1 2">
    <name type="scientific">Paraphaeosphaeria sporulosa</name>
    <dbReference type="NCBI Taxonomy" id="1460663"/>
    <lineage>
        <taxon>Eukaryota</taxon>
        <taxon>Fungi</taxon>
        <taxon>Dikarya</taxon>
        <taxon>Ascomycota</taxon>
        <taxon>Pezizomycotina</taxon>
        <taxon>Dothideomycetes</taxon>
        <taxon>Pleosporomycetidae</taxon>
        <taxon>Pleosporales</taxon>
        <taxon>Massarineae</taxon>
        <taxon>Didymosphaeriaceae</taxon>
        <taxon>Paraphaeosphaeria</taxon>
    </lineage>
</organism>
<accession>A0A177CQF8</accession>
<dbReference type="EMBL" id="KV441549">
    <property type="protein sequence ID" value="OAG09188.1"/>
    <property type="molecule type" value="Genomic_DNA"/>
</dbReference>
<dbReference type="InterPro" id="IPR007396">
    <property type="entry name" value="TR_PAI2-type"/>
</dbReference>
<reference evidence="1 2" key="1">
    <citation type="submission" date="2016-05" db="EMBL/GenBank/DDBJ databases">
        <title>Comparative analysis of secretome profiles of manganese(II)-oxidizing ascomycete fungi.</title>
        <authorList>
            <consortium name="DOE Joint Genome Institute"/>
            <person name="Zeiner C.A."/>
            <person name="Purvine S.O."/>
            <person name="Zink E.M."/>
            <person name="Wu S."/>
            <person name="Pasa-Tolic L."/>
            <person name="Chaput D.L."/>
            <person name="Haridas S."/>
            <person name="Grigoriev I.V."/>
            <person name="Santelli C.M."/>
            <person name="Hansel C.M."/>
        </authorList>
    </citation>
    <scope>NUCLEOTIDE SEQUENCE [LARGE SCALE GENOMIC DNA]</scope>
    <source>
        <strain evidence="1 2">AP3s5-JAC2a</strain>
    </source>
</reference>
<dbReference type="InterPro" id="IPR012349">
    <property type="entry name" value="Split_barrel_FMN-bd"/>
</dbReference>
<dbReference type="PANTHER" id="PTHR35802:SF1">
    <property type="entry name" value="PROTEASE SYNTHASE AND SPORULATION PROTEIN PAI 2"/>
    <property type="match status" value="1"/>
</dbReference>
<dbReference type="Proteomes" id="UP000077069">
    <property type="component" value="Unassembled WGS sequence"/>
</dbReference>
<dbReference type="PANTHER" id="PTHR35802">
    <property type="entry name" value="PROTEASE SYNTHASE AND SPORULATION PROTEIN PAI 2"/>
    <property type="match status" value="1"/>
</dbReference>
<dbReference type="SUPFAM" id="SSF50475">
    <property type="entry name" value="FMN-binding split barrel"/>
    <property type="match status" value="1"/>
</dbReference>
<keyword evidence="2" id="KW-1185">Reference proteome</keyword>
<evidence type="ECO:0008006" key="3">
    <source>
        <dbReference type="Google" id="ProtNLM"/>
    </source>
</evidence>
<dbReference type="Gene3D" id="2.30.110.10">
    <property type="entry name" value="Electron Transport, Fmn-binding Protein, Chain A"/>
    <property type="match status" value="1"/>
</dbReference>
<dbReference type="Pfam" id="PF04299">
    <property type="entry name" value="FMN_bind_2"/>
    <property type="match status" value="1"/>
</dbReference>
<evidence type="ECO:0000313" key="1">
    <source>
        <dbReference type="EMBL" id="OAG09188.1"/>
    </source>
</evidence>
<dbReference type="GeneID" id="28764761"/>
<dbReference type="AlphaFoldDB" id="A0A177CQF8"/>
<name>A0A177CQF8_9PLEO</name>
<evidence type="ECO:0000313" key="2">
    <source>
        <dbReference type="Proteomes" id="UP000077069"/>
    </source>
</evidence>
<sequence>MYLREIHAEKHIPTLYQFIKENPLGLLTTALDSNTFHSLQSSHIPWVLDNPDGEGTTELGTLRGHIARANPQAKSFIEAAKETRDGLTNADGSYTLTRDVLVIFNGPAHHYVTPKFYTGTKPATGKVVPTWNYSAVQVYGCATIFYETKADSTHTFLNKQIRDLTNHNEVETMGNKENPWAVEDAPESYIEILKKAIIGIQIEISDIGGKWKMSQESTVGDQEGVINGFAKLDTELGKEMSETVKASVHACLIADSDHPGSARNQTDSIAAPPLKFGLAWSVALRHQCDRPVFKLEHVQ</sequence>
<protein>
    <recommendedName>
        <fullName evidence="3">Transcriptional regulator</fullName>
    </recommendedName>
</protein>
<dbReference type="OrthoDB" id="2101473at2759"/>
<proteinExistence type="predicted"/>
<dbReference type="InParanoid" id="A0A177CQF8"/>